<keyword evidence="8" id="KW-1133">Transmembrane helix</keyword>
<evidence type="ECO:0000256" key="3">
    <source>
        <dbReference type="ARBA" id="ARBA00009105"/>
    </source>
</evidence>
<evidence type="ECO:0000256" key="7">
    <source>
        <dbReference type="ARBA" id="ARBA00022968"/>
    </source>
</evidence>
<evidence type="ECO:0000256" key="1">
    <source>
        <dbReference type="ARBA" id="ARBA00004323"/>
    </source>
</evidence>
<dbReference type="InterPro" id="IPR029044">
    <property type="entry name" value="Nucleotide-diphossugar_trans"/>
</dbReference>
<dbReference type="UniPathway" id="UPA00378"/>
<keyword evidence="7" id="KW-0735">Signal-anchor</keyword>
<dbReference type="GO" id="GO:0000033">
    <property type="term" value="F:alpha-1,3-mannosyltransferase activity"/>
    <property type="evidence" value="ECO:0007669"/>
    <property type="project" value="TreeGrafter"/>
</dbReference>
<dbReference type="GO" id="GO:0046354">
    <property type="term" value="P:mannan biosynthetic process"/>
    <property type="evidence" value="ECO:0007669"/>
    <property type="project" value="UniProtKB-ARBA"/>
</dbReference>
<evidence type="ECO:0000256" key="9">
    <source>
        <dbReference type="ARBA" id="ARBA00023034"/>
    </source>
</evidence>
<dbReference type="Pfam" id="PF11051">
    <property type="entry name" value="Mannosyl_trans3"/>
    <property type="match status" value="1"/>
</dbReference>
<keyword evidence="5 12" id="KW-0808">Transferase</keyword>
<organism evidence="12 13">
    <name type="scientific">Candida viswanathii</name>
    <dbReference type="NCBI Taxonomy" id="5486"/>
    <lineage>
        <taxon>Eukaryota</taxon>
        <taxon>Fungi</taxon>
        <taxon>Dikarya</taxon>
        <taxon>Ascomycota</taxon>
        <taxon>Saccharomycotina</taxon>
        <taxon>Pichiomycetes</taxon>
        <taxon>Debaryomycetaceae</taxon>
        <taxon>Candida/Lodderomyces clade</taxon>
        <taxon>Candida</taxon>
    </lineage>
</organism>
<keyword evidence="6" id="KW-0812">Transmembrane</keyword>
<dbReference type="GO" id="GO:0000139">
    <property type="term" value="C:Golgi membrane"/>
    <property type="evidence" value="ECO:0007669"/>
    <property type="project" value="UniProtKB-SubCell"/>
</dbReference>
<dbReference type="Proteomes" id="UP000253472">
    <property type="component" value="Unassembled WGS sequence"/>
</dbReference>
<evidence type="ECO:0000256" key="6">
    <source>
        <dbReference type="ARBA" id="ARBA00022692"/>
    </source>
</evidence>
<name>A0A367YGX4_9ASCO</name>
<dbReference type="EMBL" id="QLNQ01000021">
    <property type="protein sequence ID" value="RCK64829.1"/>
    <property type="molecule type" value="Genomic_DNA"/>
</dbReference>
<keyword evidence="9" id="KW-0333">Golgi apparatus</keyword>
<evidence type="ECO:0000256" key="2">
    <source>
        <dbReference type="ARBA" id="ARBA00004922"/>
    </source>
</evidence>
<accession>A0A367YGX4</accession>
<dbReference type="SUPFAM" id="SSF53448">
    <property type="entry name" value="Nucleotide-diphospho-sugar transferases"/>
    <property type="match status" value="1"/>
</dbReference>
<dbReference type="PANTHER" id="PTHR31392">
    <property type="entry name" value="ALPHA-1,3-MANNOSYLTRANSFERASE MNN1-RELATED"/>
    <property type="match status" value="1"/>
</dbReference>
<evidence type="ECO:0000313" key="13">
    <source>
        <dbReference type="Proteomes" id="UP000253472"/>
    </source>
</evidence>
<dbReference type="AlphaFoldDB" id="A0A367YGX4"/>
<evidence type="ECO:0000256" key="8">
    <source>
        <dbReference type="ARBA" id="ARBA00022989"/>
    </source>
</evidence>
<keyword evidence="4 12" id="KW-0328">Glycosyltransferase</keyword>
<protein>
    <submittedName>
        <fullName evidence="12">Putative alpha-1,3-mannosyltransferase MNN13</fullName>
    </submittedName>
</protein>
<evidence type="ECO:0000313" key="12">
    <source>
        <dbReference type="EMBL" id="RCK64829.1"/>
    </source>
</evidence>
<keyword evidence="13" id="KW-1185">Reference proteome</keyword>
<keyword evidence="11" id="KW-0325">Glycoprotein</keyword>
<keyword evidence="10" id="KW-0472">Membrane</keyword>
<evidence type="ECO:0000256" key="10">
    <source>
        <dbReference type="ARBA" id="ARBA00023136"/>
    </source>
</evidence>
<dbReference type="STRING" id="5486.A0A367YGX4"/>
<dbReference type="OrthoDB" id="430354at2759"/>
<comment type="pathway">
    <text evidence="2">Protein modification; protein glycosylation.</text>
</comment>
<evidence type="ECO:0000256" key="5">
    <source>
        <dbReference type="ARBA" id="ARBA00022679"/>
    </source>
</evidence>
<sequence length="647" mass="75044">MIPLFRVLRSRKKKLVLVFICVALVLVLNFPPAVGPSRSENGKAQVLAEIKHNEHESAYIHKLFLQEYPLETVLDLPLDQRCDLFFQFLTQNDKYWTVDPGQNYELDTDSEEYYGFVMKNGKRLTREYKLKFGKTEGFIELLDAYMKSEFYKYQALANEVRILDDLTILRTFNKCYINQRHGLFANSKMNPERKRAAVSAEKRVYAWLSRQYPTYQRWDGKIREMKMDGKDDLVLNQFKQSSSGKGVVVTIADKHADDMVSLIHILRALKNRLPIEIVYNHLTDTTKSKIVKAARDHYNNLPKQDVWFVEVGEAIAAQYGWVFQKFDYKVISILFNSFKEFILLDADTVLFKPPSYFFNTRSYRQTGAYFFKDRGMLHRRSIQDGQLLASFGPSVFDTAMFDIPQMTNHTYNNAFFKGLTHLQESGVVVLDKSRHFSSLLMSIQMSFIYPINVKMHGDKEFYWLGFSLNGDENYVFNDNFAAAVGQLTPVEDAVRPDGKQFNGRRICSTHPGHISSEDRSLLWMNTGFKNCGKEVSNYNDEADRNKKNTMWKRLSSGEDLKKFYKESLKITHAILPPLDAAFEDMINSDGEPSAGWELQRGFCLNYVYCAYTSIGGKDNQLEGELITFSDRERWLFDRLGDFWVGLQ</sequence>
<dbReference type="InterPro" id="IPR022751">
    <property type="entry name" value="Alpha_mannosyltransferase"/>
</dbReference>
<dbReference type="PANTHER" id="PTHR31392:SF1">
    <property type="entry name" value="ALPHA-1,3-MANNOSYLTRANSFERASE MNN1-RELATED"/>
    <property type="match status" value="1"/>
</dbReference>
<evidence type="ECO:0000256" key="4">
    <source>
        <dbReference type="ARBA" id="ARBA00022676"/>
    </source>
</evidence>
<dbReference type="GO" id="GO:0006493">
    <property type="term" value="P:protein O-linked glycosylation"/>
    <property type="evidence" value="ECO:0007669"/>
    <property type="project" value="TreeGrafter"/>
</dbReference>
<evidence type="ECO:0000256" key="11">
    <source>
        <dbReference type="ARBA" id="ARBA00023180"/>
    </source>
</evidence>
<comment type="similarity">
    <text evidence="3">Belongs to the MNN1/MNT family.</text>
</comment>
<reference evidence="12 13" key="1">
    <citation type="submission" date="2018-06" db="EMBL/GenBank/DDBJ databases">
        <title>Whole genome sequencing of Candida tropicalis (genome annotated by CSBL at Korea University).</title>
        <authorList>
            <person name="Ahn J."/>
        </authorList>
    </citation>
    <scope>NUCLEOTIDE SEQUENCE [LARGE SCALE GENOMIC DNA]</scope>
    <source>
        <strain evidence="12 13">ATCC 20962</strain>
    </source>
</reference>
<proteinExistence type="inferred from homology"/>
<gene>
    <name evidence="12" type="primary">MNN13</name>
    <name evidence="12" type="ORF">Cantr_00672</name>
</gene>
<comment type="subcellular location">
    <subcellularLocation>
        <location evidence="1">Golgi apparatus membrane</location>
        <topology evidence="1">Single-pass type II membrane protein</topology>
    </subcellularLocation>
</comment>
<comment type="caution">
    <text evidence="12">The sequence shown here is derived from an EMBL/GenBank/DDBJ whole genome shotgun (WGS) entry which is preliminary data.</text>
</comment>